<organism evidence="2 3">
    <name type="scientific">Actomonas aquatica</name>
    <dbReference type="NCBI Taxonomy" id="2866162"/>
    <lineage>
        <taxon>Bacteria</taxon>
        <taxon>Pseudomonadati</taxon>
        <taxon>Verrucomicrobiota</taxon>
        <taxon>Opitutia</taxon>
        <taxon>Opitutales</taxon>
        <taxon>Opitutaceae</taxon>
        <taxon>Actomonas</taxon>
    </lineage>
</organism>
<feature type="domain" description="PatA-like N-terminal" evidence="1">
    <location>
        <begin position="72"/>
        <end position="163"/>
    </location>
</feature>
<dbReference type="EMBL" id="CP139781">
    <property type="protein sequence ID" value="WRQ86512.1"/>
    <property type="molecule type" value="Genomic_DNA"/>
</dbReference>
<evidence type="ECO:0000313" key="2">
    <source>
        <dbReference type="EMBL" id="WRQ86512.1"/>
    </source>
</evidence>
<evidence type="ECO:0000313" key="3">
    <source>
        <dbReference type="Proteomes" id="UP000738431"/>
    </source>
</evidence>
<keyword evidence="3" id="KW-1185">Reference proteome</keyword>
<dbReference type="InterPro" id="IPR025497">
    <property type="entry name" value="PatA-like_N"/>
</dbReference>
<name>A0ABZ1C587_9BACT</name>
<reference evidence="2 3" key="1">
    <citation type="submission" date="2023-12" db="EMBL/GenBank/DDBJ databases">
        <title>Description of an unclassified Opitutus bacterium of Verrucomicrobiota.</title>
        <authorList>
            <person name="Zhang D.-F."/>
        </authorList>
    </citation>
    <scope>NUCLEOTIDE SEQUENCE [LARGE SCALE GENOMIC DNA]</scope>
    <source>
        <strain evidence="2 3">WL0086</strain>
    </source>
</reference>
<dbReference type="Pfam" id="PF14332">
    <property type="entry name" value="DUF4388"/>
    <property type="match status" value="1"/>
</dbReference>
<gene>
    <name evidence="2" type="ORF">K1X11_017000</name>
</gene>
<proteinExistence type="predicted"/>
<evidence type="ECO:0000259" key="1">
    <source>
        <dbReference type="Pfam" id="PF14332"/>
    </source>
</evidence>
<dbReference type="RefSeq" id="WP_221033255.1">
    <property type="nucleotide sequence ID" value="NZ_CP139781.1"/>
</dbReference>
<protein>
    <submittedName>
        <fullName evidence="2">DUF4388 domain-containing protein</fullName>
    </submittedName>
</protein>
<accession>A0ABZ1C587</accession>
<dbReference type="Proteomes" id="UP000738431">
    <property type="component" value="Chromosome"/>
</dbReference>
<sequence length="170" mass="18677">MAEPTQNLDDLWELSELEQRIAARPIPEDMERLAEKYDQFGWTNEANSLRKRASDARANPSKREAVRLVGPFNPMVLLEILKVLHLTKKTGELLLESTSGVTAAVTLVDGVLVDAQAEDVQPGMPALREVLGLSGGRYQFLPGTMRVAFQTLPSDSAALLLQLSDEFCGV</sequence>